<feature type="compositionally biased region" description="Gly residues" evidence="2">
    <location>
        <begin position="25"/>
        <end position="34"/>
    </location>
</feature>
<dbReference type="Gene3D" id="2.30.39.10">
    <property type="entry name" value="Alpha-1-antitrypsin, domain 1"/>
    <property type="match status" value="1"/>
</dbReference>
<accession>A0A418KWI2</accession>
<evidence type="ECO:0000313" key="6">
    <source>
        <dbReference type="Proteomes" id="UP000284057"/>
    </source>
</evidence>
<evidence type="ECO:0000256" key="2">
    <source>
        <dbReference type="SAM" id="MobiDB-lite"/>
    </source>
</evidence>
<evidence type="ECO:0000259" key="4">
    <source>
        <dbReference type="SMART" id="SM00093"/>
    </source>
</evidence>
<dbReference type="GO" id="GO:0005615">
    <property type="term" value="C:extracellular space"/>
    <property type="evidence" value="ECO:0007669"/>
    <property type="project" value="InterPro"/>
</dbReference>
<dbReference type="PANTHER" id="PTHR11461">
    <property type="entry name" value="SERINE PROTEASE INHIBITOR, SERPIN"/>
    <property type="match status" value="1"/>
</dbReference>
<dbReference type="AlphaFoldDB" id="A0A418KWI2"/>
<feature type="domain" description="Serpin" evidence="4">
    <location>
        <begin position="80"/>
        <end position="429"/>
    </location>
</feature>
<gene>
    <name evidence="5" type="ORF">DY240_03835</name>
</gene>
<organism evidence="5 6">
    <name type="scientific">Jiangella rhizosphaerae</name>
    <dbReference type="NCBI Taxonomy" id="2293569"/>
    <lineage>
        <taxon>Bacteria</taxon>
        <taxon>Bacillati</taxon>
        <taxon>Actinomycetota</taxon>
        <taxon>Actinomycetes</taxon>
        <taxon>Jiangellales</taxon>
        <taxon>Jiangellaceae</taxon>
        <taxon>Jiangella</taxon>
    </lineage>
</organism>
<name>A0A418KWI2_9ACTN</name>
<dbReference type="InterPro" id="IPR042185">
    <property type="entry name" value="Serpin_sf_2"/>
</dbReference>
<dbReference type="InterPro" id="IPR036186">
    <property type="entry name" value="Serpin_sf"/>
</dbReference>
<dbReference type="RefSeq" id="WP_119658640.1">
    <property type="nucleotide sequence ID" value="NZ_QUAL01000035.1"/>
</dbReference>
<keyword evidence="6" id="KW-1185">Reference proteome</keyword>
<feature type="region of interest" description="Disordered" evidence="2">
    <location>
        <begin position="25"/>
        <end position="56"/>
    </location>
</feature>
<dbReference type="Gene3D" id="3.30.497.10">
    <property type="entry name" value="Antithrombin, subunit I, domain 2"/>
    <property type="match status" value="1"/>
</dbReference>
<feature type="compositionally biased region" description="Low complexity" evidence="2">
    <location>
        <begin position="35"/>
        <end position="46"/>
    </location>
</feature>
<evidence type="ECO:0000256" key="1">
    <source>
        <dbReference type="RuleBase" id="RU000411"/>
    </source>
</evidence>
<dbReference type="GO" id="GO:0004867">
    <property type="term" value="F:serine-type endopeptidase inhibitor activity"/>
    <property type="evidence" value="ECO:0007669"/>
    <property type="project" value="InterPro"/>
</dbReference>
<sequence length="431" mass="44266">MSLPRAVTAVLAGALLVAGCGSGPAGDDGSGGSASGDSGAAESAASPTTDPGPAPRIDVVADLAPADAGAVGASVNQFGFDLLGQLTDGRANTVTSPVSVASMLAMVLAGAGGDTADAMAGALHLQDPRDVRVGALLRQLADTSDVTLAPANALWAQEGVPFEEDYLSFVRDSFGATVDEADLGAQETADEIDAWVREHTEDRIDGIAGDLGLPDPQAALVLLNAVYFLGTWTTQFDPDDTQTQPFALAGGGSADVPLMMLRGQTLPFVQRDGYSMLRLPYGTEGRYGMEILLPDDAAGLPGLLSSLDAAEWAAAVAALTPQELQTVAVPKFELEWDADLGDALTALGMGPAFQNADFRPMSPQPQALDTVVHKTYIRVDEAGTEAAAVTGGLTRTSAGQSFRVDRPFAFTISDSQTGTIVFLGAVTDPRG</sequence>
<dbReference type="SUPFAM" id="SSF56574">
    <property type="entry name" value="Serpins"/>
    <property type="match status" value="1"/>
</dbReference>
<evidence type="ECO:0000256" key="3">
    <source>
        <dbReference type="SAM" id="SignalP"/>
    </source>
</evidence>
<dbReference type="InterPro" id="IPR023796">
    <property type="entry name" value="Serpin_dom"/>
</dbReference>
<protein>
    <submittedName>
        <fullName evidence="5">Serpin family protein</fullName>
    </submittedName>
</protein>
<dbReference type="OrthoDB" id="9764871at2"/>
<reference evidence="5 6" key="1">
    <citation type="submission" date="2018-09" db="EMBL/GenBank/DDBJ databases">
        <title>Isolation, diversity and antifungal activity of actinobacteria from wheat.</title>
        <authorList>
            <person name="Han C."/>
        </authorList>
    </citation>
    <scope>NUCLEOTIDE SEQUENCE [LARGE SCALE GENOMIC DNA]</scope>
    <source>
        <strain evidence="5 6">NEAU-YY265</strain>
    </source>
</reference>
<dbReference type="PROSITE" id="PS51257">
    <property type="entry name" value="PROKAR_LIPOPROTEIN"/>
    <property type="match status" value="1"/>
</dbReference>
<dbReference type="InterPro" id="IPR000215">
    <property type="entry name" value="Serpin_fam"/>
</dbReference>
<dbReference type="SMART" id="SM00093">
    <property type="entry name" value="SERPIN"/>
    <property type="match status" value="1"/>
</dbReference>
<dbReference type="Pfam" id="PF00079">
    <property type="entry name" value="Serpin"/>
    <property type="match status" value="1"/>
</dbReference>
<evidence type="ECO:0000313" key="5">
    <source>
        <dbReference type="EMBL" id="RIQ34148.1"/>
    </source>
</evidence>
<comment type="caution">
    <text evidence="5">The sequence shown here is derived from an EMBL/GenBank/DDBJ whole genome shotgun (WGS) entry which is preliminary data.</text>
</comment>
<proteinExistence type="inferred from homology"/>
<dbReference type="PANTHER" id="PTHR11461:SF211">
    <property type="entry name" value="GH10112P-RELATED"/>
    <property type="match status" value="1"/>
</dbReference>
<comment type="similarity">
    <text evidence="1">Belongs to the serpin family.</text>
</comment>
<dbReference type="EMBL" id="QUAL01000035">
    <property type="protein sequence ID" value="RIQ34148.1"/>
    <property type="molecule type" value="Genomic_DNA"/>
</dbReference>
<keyword evidence="3" id="KW-0732">Signal</keyword>
<dbReference type="CDD" id="cd19588">
    <property type="entry name" value="serpin_miropin-like"/>
    <property type="match status" value="1"/>
</dbReference>
<feature type="chain" id="PRO_5038787183" evidence="3">
    <location>
        <begin position="26"/>
        <end position="431"/>
    </location>
</feature>
<feature type="signal peptide" evidence="3">
    <location>
        <begin position="1"/>
        <end position="25"/>
    </location>
</feature>
<dbReference type="Proteomes" id="UP000284057">
    <property type="component" value="Unassembled WGS sequence"/>
</dbReference>
<dbReference type="InterPro" id="IPR042178">
    <property type="entry name" value="Serpin_sf_1"/>
</dbReference>